<evidence type="ECO:0000313" key="4">
    <source>
        <dbReference type="WBParaSite" id="TCNE_0001178701-mRNA-1"/>
    </source>
</evidence>
<evidence type="ECO:0000256" key="1">
    <source>
        <dbReference type="SAM" id="MobiDB-lite"/>
    </source>
</evidence>
<dbReference type="Proteomes" id="UP000050794">
    <property type="component" value="Unassembled WGS sequence"/>
</dbReference>
<feature type="region of interest" description="Disordered" evidence="1">
    <location>
        <begin position="46"/>
        <end position="109"/>
    </location>
</feature>
<evidence type="ECO:0000313" key="3">
    <source>
        <dbReference type="Proteomes" id="UP000050794"/>
    </source>
</evidence>
<gene>
    <name evidence="2" type="ORF">TCNE_LOCUS11787</name>
</gene>
<dbReference type="WBParaSite" id="TCNE_0001178701-mRNA-1">
    <property type="protein sequence ID" value="TCNE_0001178701-mRNA-1"/>
    <property type="gene ID" value="TCNE_0001178701"/>
</dbReference>
<evidence type="ECO:0000313" key="2">
    <source>
        <dbReference type="EMBL" id="VDM43108.1"/>
    </source>
</evidence>
<accession>A0A183UTG7</accession>
<name>A0A183UTG7_TOXCA</name>
<dbReference type="EMBL" id="UYWY01020988">
    <property type="protein sequence ID" value="VDM43108.1"/>
    <property type="molecule type" value="Genomic_DNA"/>
</dbReference>
<dbReference type="AlphaFoldDB" id="A0A183UTG7"/>
<sequence length="109" mass="11232">METVKQKSQIIDFFQSSASSLSSHIVEKVAESDLLPTHADLIEGAASDVPAGGWGGSSGSGWSSSPAGSFGGSSGSGWGSNLGKDYNPENQQKSKSRRMGGFTGFISDE</sequence>
<proteinExistence type="predicted"/>
<feature type="compositionally biased region" description="Gly residues" evidence="1">
    <location>
        <begin position="69"/>
        <end position="80"/>
    </location>
</feature>
<reference evidence="2 3" key="2">
    <citation type="submission" date="2018-11" db="EMBL/GenBank/DDBJ databases">
        <authorList>
            <consortium name="Pathogen Informatics"/>
        </authorList>
    </citation>
    <scope>NUCLEOTIDE SEQUENCE [LARGE SCALE GENOMIC DNA]</scope>
</reference>
<keyword evidence="3" id="KW-1185">Reference proteome</keyword>
<reference evidence="4" key="1">
    <citation type="submission" date="2016-06" db="UniProtKB">
        <authorList>
            <consortium name="WormBaseParasite"/>
        </authorList>
    </citation>
    <scope>IDENTIFICATION</scope>
</reference>
<organism evidence="3 4">
    <name type="scientific">Toxocara canis</name>
    <name type="common">Canine roundworm</name>
    <dbReference type="NCBI Taxonomy" id="6265"/>
    <lineage>
        <taxon>Eukaryota</taxon>
        <taxon>Metazoa</taxon>
        <taxon>Ecdysozoa</taxon>
        <taxon>Nematoda</taxon>
        <taxon>Chromadorea</taxon>
        <taxon>Rhabditida</taxon>
        <taxon>Spirurina</taxon>
        <taxon>Ascaridomorpha</taxon>
        <taxon>Ascaridoidea</taxon>
        <taxon>Toxocaridae</taxon>
        <taxon>Toxocara</taxon>
    </lineage>
</organism>
<protein>
    <submittedName>
        <fullName evidence="4">Ovule protein</fullName>
    </submittedName>
</protein>